<evidence type="ECO:0000313" key="1">
    <source>
        <dbReference type="EMBL" id="MEK0185762.1"/>
    </source>
</evidence>
<name>A0ABU8YN22_9CYAN</name>
<gene>
    <name evidence="1" type="ORF">WMG39_13040</name>
</gene>
<dbReference type="RefSeq" id="WP_340518872.1">
    <property type="nucleotide sequence ID" value="NZ_JBBLXS010000147.1"/>
</dbReference>
<accession>A0ABU8YN22</accession>
<keyword evidence="2" id="KW-1185">Reference proteome</keyword>
<organism evidence="1 2">
    <name type="scientific">Microcoleus anatoxicus PTRS2</name>
    <dbReference type="NCBI Taxonomy" id="2705321"/>
    <lineage>
        <taxon>Bacteria</taxon>
        <taxon>Bacillati</taxon>
        <taxon>Cyanobacteriota</taxon>
        <taxon>Cyanophyceae</taxon>
        <taxon>Oscillatoriophycideae</taxon>
        <taxon>Oscillatoriales</taxon>
        <taxon>Microcoleaceae</taxon>
        <taxon>Microcoleus</taxon>
        <taxon>Microcoleus anatoxicus</taxon>
    </lineage>
</organism>
<protein>
    <recommendedName>
        <fullName evidence="3">RES domain-containing protein</fullName>
    </recommendedName>
</protein>
<evidence type="ECO:0000313" key="2">
    <source>
        <dbReference type="Proteomes" id="UP001384579"/>
    </source>
</evidence>
<dbReference type="Proteomes" id="UP001384579">
    <property type="component" value="Unassembled WGS sequence"/>
</dbReference>
<dbReference type="EMBL" id="JBBLXS010000147">
    <property type="protein sequence ID" value="MEK0185762.1"/>
    <property type="molecule type" value="Genomic_DNA"/>
</dbReference>
<comment type="caution">
    <text evidence="1">The sequence shown here is derived from an EMBL/GenBank/DDBJ whole genome shotgun (WGS) entry which is preliminary data.</text>
</comment>
<evidence type="ECO:0008006" key="3">
    <source>
        <dbReference type="Google" id="ProtNLM"/>
    </source>
</evidence>
<proteinExistence type="predicted"/>
<reference evidence="1 2" key="1">
    <citation type="journal article" date="2020" name="Harmful Algae">
        <title>Molecular and morphological characterization of a novel dihydroanatoxin-a producing Microcoleus species (cyanobacteria) from the Russian River, California, USA.</title>
        <authorList>
            <person name="Conklin K.Y."/>
            <person name="Stancheva R."/>
            <person name="Otten T.G."/>
            <person name="Fadness R."/>
            <person name="Boyer G.L."/>
            <person name="Read B."/>
            <person name="Zhang X."/>
            <person name="Sheath R.G."/>
        </authorList>
    </citation>
    <scope>NUCLEOTIDE SEQUENCE [LARGE SCALE GENOMIC DNA]</scope>
    <source>
        <strain evidence="1 2">PTRS2</strain>
    </source>
</reference>
<sequence length="116" mass="13281">MKLDNSTQTVTIYKAPQPGLAQKLLRDGFQPADFPNNPPYENGKCYFAAPDSRSLAEEYNNHYQQGILEVIIDKQTYEITFKPLEKLYQGGPSIELAIPHNLFPILNQFPRILKQQ</sequence>